<dbReference type="OrthoDB" id="9792971at2"/>
<comment type="similarity">
    <text evidence="2 8">Belongs to the D-isomer specific 2-hydroxyacid dehydrogenase family.</text>
</comment>
<dbReference type="InterPro" id="IPR036291">
    <property type="entry name" value="NAD(P)-bd_dom_sf"/>
</dbReference>
<dbReference type="SUPFAM" id="SSF51735">
    <property type="entry name" value="NAD(P)-binding Rossmann-fold domains"/>
    <property type="match status" value="1"/>
</dbReference>
<dbReference type="InterPro" id="IPR029753">
    <property type="entry name" value="D-isomer_DH_CS"/>
</dbReference>
<dbReference type="Proteomes" id="UP000008922">
    <property type="component" value="Chromosome"/>
</dbReference>
<evidence type="ECO:0000256" key="2">
    <source>
        <dbReference type="ARBA" id="ARBA00005854"/>
    </source>
</evidence>
<dbReference type="PROSITE" id="PS00671">
    <property type="entry name" value="D_2_HYDROXYACID_DH_3"/>
    <property type="match status" value="1"/>
</dbReference>
<dbReference type="RefSeq" id="WP_013559128.1">
    <property type="nucleotide sequence ID" value="NC_014960.1"/>
</dbReference>
<dbReference type="PROSITE" id="PS00065">
    <property type="entry name" value="D_2_HYDROXYACID_DH_1"/>
    <property type="match status" value="1"/>
</dbReference>
<name>E8N2C8_ANATU</name>
<dbReference type="Pfam" id="PF02826">
    <property type="entry name" value="2-Hacid_dh_C"/>
    <property type="match status" value="1"/>
</dbReference>
<organism evidence="11 12">
    <name type="scientific">Anaerolinea thermophila (strain DSM 14523 / JCM 11388 / NBRC 100420 / UNI-1)</name>
    <dbReference type="NCBI Taxonomy" id="926569"/>
    <lineage>
        <taxon>Bacteria</taxon>
        <taxon>Bacillati</taxon>
        <taxon>Chloroflexota</taxon>
        <taxon>Anaerolineae</taxon>
        <taxon>Anaerolineales</taxon>
        <taxon>Anaerolineaceae</taxon>
        <taxon>Anaerolinea</taxon>
    </lineage>
</organism>
<dbReference type="InParanoid" id="E8N2C8"/>
<dbReference type="GO" id="GO:0051287">
    <property type="term" value="F:NAD binding"/>
    <property type="evidence" value="ECO:0007669"/>
    <property type="project" value="InterPro"/>
</dbReference>
<protein>
    <recommendedName>
        <fullName evidence="6">2-oxoglutarate reductase</fullName>
        <ecNumber evidence="3">1.1.1.399</ecNumber>
    </recommendedName>
    <alternativeName>
        <fullName evidence="6">2-oxoglutarate reductase</fullName>
    </alternativeName>
</protein>
<gene>
    <name evidence="11" type="primary">serA</name>
    <name evidence="11" type="ordered locus">ANT_07000</name>
</gene>
<evidence type="ECO:0000256" key="5">
    <source>
        <dbReference type="ARBA" id="ARBA00023027"/>
    </source>
</evidence>
<evidence type="ECO:0000256" key="7">
    <source>
        <dbReference type="ARBA" id="ARBA00048126"/>
    </source>
</evidence>
<evidence type="ECO:0000256" key="3">
    <source>
        <dbReference type="ARBA" id="ARBA00013001"/>
    </source>
</evidence>
<accession>E8N2C8</accession>
<dbReference type="eggNOG" id="COG0111">
    <property type="taxonomic scope" value="Bacteria"/>
</dbReference>
<dbReference type="PANTHER" id="PTHR42938:SF47">
    <property type="entry name" value="HYDROXYPYRUVATE REDUCTASE"/>
    <property type="match status" value="1"/>
</dbReference>
<dbReference type="CDD" id="cd12173">
    <property type="entry name" value="PGDH_4"/>
    <property type="match status" value="1"/>
</dbReference>
<dbReference type="SUPFAM" id="SSF52283">
    <property type="entry name" value="Formate/glycerate dehydrogenase catalytic domain-like"/>
    <property type="match status" value="1"/>
</dbReference>
<evidence type="ECO:0000256" key="1">
    <source>
        <dbReference type="ARBA" id="ARBA00003800"/>
    </source>
</evidence>
<dbReference type="InterPro" id="IPR029752">
    <property type="entry name" value="D-isomer_DH_CS1"/>
</dbReference>
<dbReference type="InterPro" id="IPR006139">
    <property type="entry name" value="D-isomer_2_OHA_DH_cat_dom"/>
</dbReference>
<keyword evidence="4 8" id="KW-0560">Oxidoreductase</keyword>
<sequence length="314" mass="33930">MATYKIMITDGLAEKGKAYLREYGEVIDRTGISPEDLLKEVGEVDALIVRSRTKVNAAVFEAGKRLKVVGRAGIGVDNIDLNAARAAGVTVVNSPLATTVSVAELAMGLMLALVREIPRADASMKQNKWLKKEFEGHELYQKTLGIIGCGRIGSAVAERAQAFGMHVLAFDRFRPKDELCQCSEPVDDLNDLLARSDFLSLHLPLTAETKNLLSHEQFARMKDGVYLINASRGGIVDEEALLAALNSGKVAGAALDVFAVEPPSENNPLVMHPRVICTPHMGAQTHEAQARAGYDIATEVVAALKGEPLRWKCA</sequence>
<evidence type="ECO:0000256" key="8">
    <source>
        <dbReference type="RuleBase" id="RU003719"/>
    </source>
</evidence>
<dbReference type="HOGENOM" id="CLU_019796_1_3_0"/>
<dbReference type="Gene3D" id="3.40.50.720">
    <property type="entry name" value="NAD(P)-binding Rossmann-like Domain"/>
    <property type="match status" value="2"/>
</dbReference>
<evidence type="ECO:0000259" key="10">
    <source>
        <dbReference type="Pfam" id="PF02826"/>
    </source>
</evidence>
<feature type="domain" description="D-isomer specific 2-hydroxyacid dehydrogenase NAD-binding" evidence="10">
    <location>
        <begin position="107"/>
        <end position="282"/>
    </location>
</feature>
<dbReference type="PANTHER" id="PTHR42938">
    <property type="entry name" value="FORMATE DEHYDROGENASE 1"/>
    <property type="match status" value="1"/>
</dbReference>
<evidence type="ECO:0000256" key="6">
    <source>
        <dbReference type="ARBA" id="ARBA00030455"/>
    </source>
</evidence>
<comment type="catalytic activity">
    <reaction evidence="7">
        <text>(R)-2-hydroxyglutarate + NAD(+) = 2-oxoglutarate + NADH + H(+)</text>
        <dbReference type="Rhea" id="RHEA:49612"/>
        <dbReference type="ChEBI" id="CHEBI:15378"/>
        <dbReference type="ChEBI" id="CHEBI:15801"/>
        <dbReference type="ChEBI" id="CHEBI:16810"/>
        <dbReference type="ChEBI" id="CHEBI:57540"/>
        <dbReference type="ChEBI" id="CHEBI:57945"/>
        <dbReference type="EC" id="1.1.1.399"/>
    </reaction>
</comment>
<dbReference type="InterPro" id="IPR006140">
    <property type="entry name" value="D-isomer_DH_NAD-bd"/>
</dbReference>
<dbReference type="Pfam" id="PF00389">
    <property type="entry name" value="2-Hacid_dh"/>
    <property type="match status" value="1"/>
</dbReference>
<dbReference type="PROSITE" id="PS00670">
    <property type="entry name" value="D_2_HYDROXYACID_DH_2"/>
    <property type="match status" value="1"/>
</dbReference>
<dbReference type="KEGG" id="atm:ANT_07000"/>
<dbReference type="STRING" id="926569.ANT_07000"/>
<feature type="domain" description="D-isomer specific 2-hydroxyacid dehydrogenase catalytic" evidence="9">
    <location>
        <begin position="6"/>
        <end position="310"/>
    </location>
</feature>
<comment type="function">
    <text evidence="1">Catalyzes the reversible oxidation of 3-phospho-D-glycerate to 3-phosphonooxypyruvate, the first step of the phosphorylated L-serine biosynthesis pathway. Also catalyzes the reversible oxidation of 2-hydroxyglutarate to 2-oxoglutarate.</text>
</comment>
<keyword evidence="5" id="KW-0520">NAD</keyword>
<dbReference type="GO" id="GO:0016616">
    <property type="term" value="F:oxidoreductase activity, acting on the CH-OH group of donors, NAD or NADP as acceptor"/>
    <property type="evidence" value="ECO:0007669"/>
    <property type="project" value="InterPro"/>
</dbReference>
<keyword evidence="12" id="KW-1185">Reference proteome</keyword>
<evidence type="ECO:0000313" key="11">
    <source>
        <dbReference type="EMBL" id="BAJ62734.1"/>
    </source>
</evidence>
<dbReference type="EC" id="1.1.1.399" evidence="3"/>
<dbReference type="FunCoup" id="E8N2C8">
    <property type="interactions" value="288"/>
</dbReference>
<evidence type="ECO:0000313" key="12">
    <source>
        <dbReference type="Proteomes" id="UP000008922"/>
    </source>
</evidence>
<evidence type="ECO:0000256" key="4">
    <source>
        <dbReference type="ARBA" id="ARBA00023002"/>
    </source>
</evidence>
<dbReference type="AlphaFoldDB" id="E8N2C8"/>
<proteinExistence type="inferred from homology"/>
<dbReference type="EMBL" id="AP012029">
    <property type="protein sequence ID" value="BAJ62734.1"/>
    <property type="molecule type" value="Genomic_DNA"/>
</dbReference>
<evidence type="ECO:0000259" key="9">
    <source>
        <dbReference type="Pfam" id="PF00389"/>
    </source>
</evidence>
<dbReference type="FunFam" id="3.40.50.720:FF:000021">
    <property type="entry name" value="D-3-phosphoglycerate dehydrogenase"/>
    <property type="match status" value="1"/>
</dbReference>
<reference evidence="11 12" key="1">
    <citation type="submission" date="2010-12" db="EMBL/GenBank/DDBJ databases">
        <title>Whole genome sequence of Anaerolinea thermophila UNI-1.</title>
        <authorList>
            <person name="Narita-Yamada S."/>
            <person name="Kishi E."/>
            <person name="Watanabe Y."/>
            <person name="Takasaki K."/>
            <person name="Ankai A."/>
            <person name="Oguchi A."/>
            <person name="Fukui S."/>
            <person name="Takahashi M."/>
            <person name="Yashiro I."/>
            <person name="Hosoyama A."/>
            <person name="Sekiguchi Y."/>
            <person name="Hanada S."/>
            <person name="Fujita N."/>
        </authorList>
    </citation>
    <scope>NUCLEOTIDE SEQUENCE [LARGE SCALE GENOMIC DNA]</scope>
    <source>
        <strain evidence="12">DSM 14523 / JCM 11388 / NBRC 100420 / UNI-1</strain>
    </source>
</reference>